<dbReference type="AlphaFoldDB" id="A0A0C2X731"/>
<evidence type="ECO:0000313" key="2">
    <source>
        <dbReference type="Proteomes" id="UP000054097"/>
    </source>
</evidence>
<evidence type="ECO:0000313" key="1">
    <source>
        <dbReference type="EMBL" id="KIM25082.1"/>
    </source>
</evidence>
<name>A0A0C2X731_SERVB</name>
<organism evidence="1 2">
    <name type="scientific">Serendipita vermifera MAFF 305830</name>
    <dbReference type="NCBI Taxonomy" id="933852"/>
    <lineage>
        <taxon>Eukaryota</taxon>
        <taxon>Fungi</taxon>
        <taxon>Dikarya</taxon>
        <taxon>Basidiomycota</taxon>
        <taxon>Agaricomycotina</taxon>
        <taxon>Agaricomycetes</taxon>
        <taxon>Sebacinales</taxon>
        <taxon>Serendipitaceae</taxon>
        <taxon>Serendipita</taxon>
    </lineage>
</organism>
<dbReference type="EMBL" id="KN824317">
    <property type="protein sequence ID" value="KIM25082.1"/>
    <property type="molecule type" value="Genomic_DNA"/>
</dbReference>
<protein>
    <submittedName>
        <fullName evidence="1">Uncharacterized protein</fullName>
    </submittedName>
</protein>
<dbReference type="HOGENOM" id="CLU_877615_0_0_1"/>
<gene>
    <name evidence="1" type="ORF">M408DRAFT_26486</name>
</gene>
<accession>A0A0C2X731</accession>
<keyword evidence="2" id="KW-1185">Reference proteome</keyword>
<sequence>MPVREKGGLYFEVQYSPLDIYFPNVRALFIWYRDGSRLQPVSLFSRLTFLSLCLDMGAPLDEDEVALRFSALKTFNLELLDDERIDFLEQWDMPLLAHFQISMSSFGSNVTSFFTLLAQIGKKLVRLCLRIQREYVDLPSNFWEGMPMLKYFSTTVLKRDSNFPLPPFGHSLRIFALLKEESHMDDAREIAYHLAEVWKTLDTICDCHSWNDVPRSFYDVVNSPDSHPGFYHNHHGTDCWQCIEALYLACQKYGLRYEDREGRTLPSFEAAVV</sequence>
<proteinExistence type="predicted"/>
<reference evidence="2" key="2">
    <citation type="submission" date="2015-01" db="EMBL/GenBank/DDBJ databases">
        <title>Evolutionary Origins and Diversification of the Mycorrhizal Mutualists.</title>
        <authorList>
            <consortium name="DOE Joint Genome Institute"/>
            <consortium name="Mycorrhizal Genomics Consortium"/>
            <person name="Kohler A."/>
            <person name="Kuo A."/>
            <person name="Nagy L.G."/>
            <person name="Floudas D."/>
            <person name="Copeland A."/>
            <person name="Barry K.W."/>
            <person name="Cichocki N."/>
            <person name="Veneault-Fourrey C."/>
            <person name="LaButti K."/>
            <person name="Lindquist E.A."/>
            <person name="Lipzen A."/>
            <person name="Lundell T."/>
            <person name="Morin E."/>
            <person name="Murat C."/>
            <person name="Riley R."/>
            <person name="Ohm R."/>
            <person name="Sun H."/>
            <person name="Tunlid A."/>
            <person name="Henrissat B."/>
            <person name="Grigoriev I.V."/>
            <person name="Hibbett D.S."/>
            <person name="Martin F."/>
        </authorList>
    </citation>
    <scope>NUCLEOTIDE SEQUENCE [LARGE SCALE GENOMIC DNA]</scope>
    <source>
        <strain evidence="2">MAFF 305830</strain>
    </source>
</reference>
<reference evidence="1 2" key="1">
    <citation type="submission" date="2014-04" db="EMBL/GenBank/DDBJ databases">
        <authorList>
            <consortium name="DOE Joint Genome Institute"/>
            <person name="Kuo A."/>
            <person name="Zuccaro A."/>
            <person name="Kohler A."/>
            <person name="Nagy L.G."/>
            <person name="Floudas D."/>
            <person name="Copeland A."/>
            <person name="Barry K.W."/>
            <person name="Cichocki N."/>
            <person name="Veneault-Fourrey C."/>
            <person name="LaButti K."/>
            <person name="Lindquist E.A."/>
            <person name="Lipzen A."/>
            <person name="Lundell T."/>
            <person name="Morin E."/>
            <person name="Murat C."/>
            <person name="Sun H."/>
            <person name="Tunlid A."/>
            <person name="Henrissat B."/>
            <person name="Grigoriev I.V."/>
            <person name="Hibbett D.S."/>
            <person name="Martin F."/>
            <person name="Nordberg H.P."/>
            <person name="Cantor M.N."/>
            <person name="Hua S.X."/>
        </authorList>
    </citation>
    <scope>NUCLEOTIDE SEQUENCE [LARGE SCALE GENOMIC DNA]</scope>
    <source>
        <strain evidence="1 2">MAFF 305830</strain>
    </source>
</reference>
<dbReference type="Proteomes" id="UP000054097">
    <property type="component" value="Unassembled WGS sequence"/>
</dbReference>